<dbReference type="PANTHER" id="PTHR28285">
    <property type="entry name" value="PROTEIN BIG1"/>
    <property type="match status" value="1"/>
</dbReference>
<dbReference type="AlphaFoldDB" id="A0A9P4QTC8"/>
<dbReference type="InterPro" id="IPR046756">
    <property type="entry name" value="VAS1/VOA1_TM"/>
</dbReference>
<dbReference type="GO" id="GO:0006078">
    <property type="term" value="P:(1-&gt;6)-beta-D-glucan biosynthetic process"/>
    <property type="evidence" value="ECO:0007669"/>
    <property type="project" value="TreeGrafter"/>
</dbReference>
<dbReference type="OrthoDB" id="9985059at2759"/>
<dbReference type="InterPro" id="IPR037654">
    <property type="entry name" value="Big1"/>
</dbReference>
<evidence type="ECO:0000256" key="2">
    <source>
        <dbReference type="ARBA" id="ARBA00008203"/>
    </source>
</evidence>
<dbReference type="GO" id="GO:0071555">
    <property type="term" value="P:cell wall organization"/>
    <property type="evidence" value="ECO:0007669"/>
    <property type="project" value="UniProtKB-KW"/>
</dbReference>
<keyword evidence="6" id="KW-0256">Endoplasmic reticulum</keyword>
<evidence type="ECO:0000256" key="10">
    <source>
        <dbReference type="SAM" id="Phobius"/>
    </source>
</evidence>
<dbReference type="Proteomes" id="UP000799444">
    <property type="component" value="Unassembled WGS sequence"/>
</dbReference>
<reference evidence="13" key="1">
    <citation type="journal article" date="2020" name="Stud. Mycol.">
        <title>101 Dothideomycetes genomes: a test case for predicting lifestyles and emergence of pathogens.</title>
        <authorList>
            <person name="Haridas S."/>
            <person name="Albert R."/>
            <person name="Binder M."/>
            <person name="Bloem J."/>
            <person name="Labutti K."/>
            <person name="Salamov A."/>
            <person name="Andreopoulos B."/>
            <person name="Baker S."/>
            <person name="Barry K."/>
            <person name="Bills G."/>
            <person name="Bluhm B."/>
            <person name="Cannon C."/>
            <person name="Castanera R."/>
            <person name="Culley D."/>
            <person name="Daum C."/>
            <person name="Ezra D."/>
            <person name="Gonzalez J."/>
            <person name="Henrissat B."/>
            <person name="Kuo A."/>
            <person name="Liang C."/>
            <person name="Lipzen A."/>
            <person name="Lutzoni F."/>
            <person name="Magnuson J."/>
            <person name="Mondo S."/>
            <person name="Nolan M."/>
            <person name="Ohm R."/>
            <person name="Pangilinan J."/>
            <person name="Park H.-J."/>
            <person name="Ramirez L."/>
            <person name="Alfaro M."/>
            <person name="Sun H."/>
            <person name="Tritt A."/>
            <person name="Yoshinaga Y."/>
            <person name="Zwiers L.-H."/>
            <person name="Turgeon B."/>
            <person name="Goodwin S."/>
            <person name="Spatafora J."/>
            <person name="Crous P."/>
            <person name="Grigoriev I."/>
        </authorList>
    </citation>
    <scope>NUCLEOTIDE SEQUENCE</scope>
    <source>
        <strain evidence="13">CBS 125425</strain>
    </source>
</reference>
<protein>
    <recommendedName>
        <fullName evidence="3">Protein BIG1</fullName>
    </recommendedName>
</protein>
<keyword evidence="7 10" id="KW-1133">Transmembrane helix</keyword>
<evidence type="ECO:0000256" key="1">
    <source>
        <dbReference type="ARBA" id="ARBA00004115"/>
    </source>
</evidence>
<evidence type="ECO:0000313" key="14">
    <source>
        <dbReference type="Proteomes" id="UP000799444"/>
    </source>
</evidence>
<keyword evidence="4 10" id="KW-0812">Transmembrane</keyword>
<name>A0A9P4QTC8_9PLEO</name>
<comment type="subcellular location">
    <subcellularLocation>
        <location evidence="1">Endoplasmic reticulum membrane</location>
        <topology evidence="1">Single-pass type I membrane protein</topology>
    </subcellularLocation>
</comment>
<proteinExistence type="inferred from homology"/>
<dbReference type="EMBL" id="ML996214">
    <property type="protein sequence ID" value="KAF2730571.1"/>
    <property type="molecule type" value="Genomic_DNA"/>
</dbReference>
<comment type="similarity">
    <text evidence="2">Belongs to the BIG1 family.</text>
</comment>
<evidence type="ECO:0000256" key="7">
    <source>
        <dbReference type="ARBA" id="ARBA00022989"/>
    </source>
</evidence>
<evidence type="ECO:0000259" key="12">
    <source>
        <dbReference type="Pfam" id="PF20520"/>
    </source>
</evidence>
<evidence type="ECO:0000313" key="13">
    <source>
        <dbReference type="EMBL" id="KAF2730571.1"/>
    </source>
</evidence>
<dbReference type="GO" id="GO:0009272">
    <property type="term" value="P:fungal-type cell wall biogenesis"/>
    <property type="evidence" value="ECO:0007669"/>
    <property type="project" value="TreeGrafter"/>
</dbReference>
<keyword evidence="5 11" id="KW-0732">Signal</keyword>
<accession>A0A9P4QTC8</accession>
<evidence type="ECO:0000256" key="4">
    <source>
        <dbReference type="ARBA" id="ARBA00022692"/>
    </source>
</evidence>
<feature type="transmembrane region" description="Helical" evidence="10">
    <location>
        <begin position="265"/>
        <end position="288"/>
    </location>
</feature>
<dbReference type="Pfam" id="PF20520">
    <property type="entry name" value="Ac45-VOA1_TM"/>
    <property type="match status" value="1"/>
</dbReference>
<evidence type="ECO:0000256" key="6">
    <source>
        <dbReference type="ARBA" id="ARBA00022824"/>
    </source>
</evidence>
<feature type="signal peptide" evidence="11">
    <location>
        <begin position="1"/>
        <end position="19"/>
    </location>
</feature>
<evidence type="ECO:0000256" key="8">
    <source>
        <dbReference type="ARBA" id="ARBA00023136"/>
    </source>
</evidence>
<dbReference type="GO" id="GO:0005789">
    <property type="term" value="C:endoplasmic reticulum membrane"/>
    <property type="evidence" value="ECO:0007669"/>
    <property type="project" value="UniProtKB-SubCell"/>
</dbReference>
<keyword evidence="8 10" id="KW-0472">Membrane</keyword>
<sequence>MTRIALSVLALALLPSALAFRNTSPFYLFSTTSHSLAGRSSEIEKSDALLDDLKNVLADCATRNYIVVRQEGVSSTDYSDERAAPFLRTFYYRLFEQYSYSMDVSEVVGIVEAAPLAKQLSSQCNAQHVQLDLLRAHALAYSSTDHQTNAVLETGDFPQVNKDAAQVVEITFPSPGMVDRTDNLAAFDAHLNKIVDAYTDSDDYTILYTTTPREPDIEATYKHAEGYEMENPFGDSVQMELKRDVTFHKRAPINKTPGLFEKYQFFNPGIFAGLVAFVPLFLILTFGLKSIASLEVSYFAFSKEMGPAAQRKQ</sequence>
<evidence type="ECO:0000256" key="11">
    <source>
        <dbReference type="SAM" id="SignalP"/>
    </source>
</evidence>
<evidence type="ECO:0000256" key="3">
    <source>
        <dbReference type="ARBA" id="ARBA00022089"/>
    </source>
</evidence>
<feature type="domain" description="V-type proton ATPase subunit S1/VOA1 transmembrane" evidence="12">
    <location>
        <begin position="264"/>
        <end position="303"/>
    </location>
</feature>
<evidence type="ECO:0000256" key="9">
    <source>
        <dbReference type="ARBA" id="ARBA00023316"/>
    </source>
</evidence>
<gene>
    <name evidence="13" type="ORF">EJ04DRAFT_585520</name>
</gene>
<comment type="caution">
    <text evidence="13">The sequence shown here is derived from an EMBL/GenBank/DDBJ whole genome shotgun (WGS) entry which is preliminary data.</text>
</comment>
<feature type="chain" id="PRO_5040448362" description="Protein BIG1" evidence="11">
    <location>
        <begin position="20"/>
        <end position="313"/>
    </location>
</feature>
<evidence type="ECO:0000256" key="5">
    <source>
        <dbReference type="ARBA" id="ARBA00022729"/>
    </source>
</evidence>
<keyword evidence="9" id="KW-0961">Cell wall biogenesis/degradation</keyword>
<keyword evidence="14" id="KW-1185">Reference proteome</keyword>
<dbReference type="PANTHER" id="PTHR28285:SF1">
    <property type="entry name" value="PROTEIN BIG1"/>
    <property type="match status" value="1"/>
</dbReference>
<organism evidence="13 14">
    <name type="scientific">Polyplosphaeria fusca</name>
    <dbReference type="NCBI Taxonomy" id="682080"/>
    <lineage>
        <taxon>Eukaryota</taxon>
        <taxon>Fungi</taxon>
        <taxon>Dikarya</taxon>
        <taxon>Ascomycota</taxon>
        <taxon>Pezizomycotina</taxon>
        <taxon>Dothideomycetes</taxon>
        <taxon>Pleosporomycetidae</taxon>
        <taxon>Pleosporales</taxon>
        <taxon>Tetraplosphaeriaceae</taxon>
        <taxon>Polyplosphaeria</taxon>
    </lineage>
</organism>